<dbReference type="InterPro" id="IPR027417">
    <property type="entry name" value="P-loop_NTPase"/>
</dbReference>
<evidence type="ECO:0000313" key="3">
    <source>
        <dbReference type="Proteomes" id="UP000596932"/>
    </source>
</evidence>
<protein>
    <submittedName>
        <fullName evidence="2">AAA family ATPase</fullName>
    </submittedName>
</protein>
<dbReference type="PANTHER" id="PTHR43581:SF2">
    <property type="entry name" value="EXCINUCLEASE ATPASE SUBUNIT"/>
    <property type="match status" value="1"/>
</dbReference>
<gene>
    <name evidence="2" type="ORF">H3221_09165</name>
</gene>
<dbReference type="EMBL" id="JACFYX010000007">
    <property type="protein sequence ID" value="MBG0835280.1"/>
    <property type="molecule type" value="Genomic_DNA"/>
</dbReference>
<evidence type="ECO:0000259" key="1">
    <source>
        <dbReference type="Pfam" id="PF13175"/>
    </source>
</evidence>
<comment type="caution">
    <text evidence="2">The sequence shown here is derived from an EMBL/GenBank/DDBJ whole genome shotgun (WGS) entry which is preliminary data.</text>
</comment>
<dbReference type="Proteomes" id="UP000596932">
    <property type="component" value="Unassembled WGS sequence"/>
</dbReference>
<dbReference type="InterPro" id="IPR041685">
    <property type="entry name" value="AAA_GajA/Old/RecF-like"/>
</dbReference>
<sequence length="572" mass="64320">MKISSIRIKNFRTITTEQVLNISDGITLVGPNNSGKTNALLALYYFFTGYENKYNYEPERDLPFDSGNSQTSLTCFFEVDQLVDAELIERLKKLRQMLKIPKVETSDNFSINVYFNRTLPVYQVYPGAKKADGKSPQYSTLQKTIVTSVLEFFRCYYIPSNKSIAQLYDEFVSPFVKKKLAEALSDYDDLIRGSISSLTDSMNQELLVCGLSKKDAVVSATLEYPRNSLEHLISGFELMVSDRSKSSIFTKGMGLQSAVLLSSFKWITEQSPDKSIIWLIEEPETYMHPSLAYQSSKILDQLASVSTVIKTTHSLSFMPQSVRNVQGVTSSEKGIGTRLSSYTTMQEATENIRLSLGVKFSDYFGLTDVNVFVEGKTDITYLGQLAAHCEYAYDTPMLLASSSVQYRDFGGVTGLVGFLRANYELIRKEVAVVSLFDGDDAGLKGVRELNGYLGGKNCFQGNIDYVVIPNRVAIEGLFPDEWILEAHADHPSWFELFIPDAAEGIGEFKVDGTHKTQFMNYMLRRVDAVEDYGFLEKFKPVLLATENALRAGVKRLWPNSTLHHAWSDKVDF</sequence>
<feature type="domain" description="Endonuclease GajA/Old nuclease/RecF-like AAA" evidence="1">
    <location>
        <begin position="1"/>
        <end position="316"/>
    </location>
</feature>
<dbReference type="SUPFAM" id="SSF52540">
    <property type="entry name" value="P-loop containing nucleoside triphosphate hydrolases"/>
    <property type="match status" value="1"/>
</dbReference>
<dbReference type="InterPro" id="IPR051396">
    <property type="entry name" value="Bact_Antivir_Def_Nuclease"/>
</dbReference>
<dbReference type="Pfam" id="PF13175">
    <property type="entry name" value="AAA_15"/>
    <property type="match status" value="1"/>
</dbReference>
<name>A0A931D0X8_9PSED</name>
<keyword evidence="3" id="KW-1185">Reference proteome</keyword>
<evidence type="ECO:0000313" key="2">
    <source>
        <dbReference type="EMBL" id="MBG0835280.1"/>
    </source>
</evidence>
<dbReference type="RefSeq" id="WP_196474798.1">
    <property type="nucleotide sequence ID" value="NZ_JACFYX020000011.1"/>
</dbReference>
<organism evidence="2 3">
    <name type="scientific">Pseudomonas chaetocerotis</name>
    <dbReference type="NCBI Taxonomy" id="2758695"/>
    <lineage>
        <taxon>Bacteria</taxon>
        <taxon>Pseudomonadati</taxon>
        <taxon>Pseudomonadota</taxon>
        <taxon>Gammaproteobacteria</taxon>
        <taxon>Pseudomonadales</taxon>
        <taxon>Pseudomonadaceae</taxon>
        <taxon>Pseudomonas</taxon>
    </lineage>
</organism>
<proteinExistence type="predicted"/>
<dbReference type="AlphaFoldDB" id="A0A931D0X8"/>
<reference evidence="2" key="1">
    <citation type="submission" date="2020-07" db="EMBL/GenBank/DDBJ databases">
        <title>Pseudomonas chaetoceroseae sp. nov., a new member of the Pseudomonas oleovorans group isolated from a culture of Chaetoceros calcitrans.</title>
        <authorList>
            <person name="Girard L."/>
            <person name="Lood C."/>
            <person name="De Mot R."/>
            <person name="Baudart J."/>
        </authorList>
    </citation>
    <scope>NUCLEOTIDE SEQUENCE</scope>
    <source>
        <strain evidence="2">536</strain>
    </source>
</reference>
<dbReference type="Gene3D" id="3.40.50.300">
    <property type="entry name" value="P-loop containing nucleotide triphosphate hydrolases"/>
    <property type="match status" value="1"/>
</dbReference>
<accession>A0A931D0X8</accession>
<dbReference type="PANTHER" id="PTHR43581">
    <property type="entry name" value="ATP/GTP PHOSPHATASE"/>
    <property type="match status" value="1"/>
</dbReference>